<evidence type="ECO:0008006" key="3">
    <source>
        <dbReference type="Google" id="ProtNLM"/>
    </source>
</evidence>
<sequence length="84" mass="9901">MGTLTKKTQILFSDEQFESLKRVAEEKKTSVGALVREAVEEIYLKEIKEKRKRIAQHLINMNLPVDEWEKMEEEIIRGARGEKR</sequence>
<dbReference type="InterPro" id="IPR013321">
    <property type="entry name" value="Arc_rbn_hlx_hlx"/>
</dbReference>
<organism evidence="1 2">
    <name type="scientific">Aerophobetes bacterium</name>
    <dbReference type="NCBI Taxonomy" id="2030807"/>
    <lineage>
        <taxon>Bacteria</taxon>
        <taxon>Candidatus Aerophobota</taxon>
    </lineage>
</organism>
<dbReference type="Gene3D" id="1.10.1220.10">
    <property type="entry name" value="Met repressor-like"/>
    <property type="match status" value="1"/>
</dbReference>
<evidence type="ECO:0000313" key="2">
    <source>
        <dbReference type="Proteomes" id="UP000316360"/>
    </source>
</evidence>
<protein>
    <recommendedName>
        <fullName evidence="3">CopG family transcriptional regulator</fullName>
    </recommendedName>
</protein>
<dbReference type="EMBL" id="SOKJ01000352">
    <property type="protein sequence ID" value="TET08541.1"/>
    <property type="molecule type" value="Genomic_DNA"/>
</dbReference>
<evidence type="ECO:0000313" key="1">
    <source>
        <dbReference type="EMBL" id="TET08541.1"/>
    </source>
</evidence>
<name>A0A523RSE2_UNCAE</name>
<reference evidence="1 2" key="1">
    <citation type="submission" date="2019-03" db="EMBL/GenBank/DDBJ databases">
        <title>Metabolic potential of uncultured bacteria and archaea associated with petroleum seepage in deep-sea sediments.</title>
        <authorList>
            <person name="Dong X."/>
            <person name="Hubert C."/>
        </authorList>
    </citation>
    <scope>NUCLEOTIDE SEQUENCE [LARGE SCALE GENOMIC DNA]</scope>
    <source>
        <strain evidence="1">E44_bin7</strain>
    </source>
</reference>
<accession>A0A523RSE2</accession>
<proteinExistence type="predicted"/>
<dbReference type="AlphaFoldDB" id="A0A523RSE2"/>
<comment type="caution">
    <text evidence="1">The sequence shown here is derived from an EMBL/GenBank/DDBJ whole genome shotgun (WGS) entry which is preliminary data.</text>
</comment>
<dbReference type="Proteomes" id="UP000316360">
    <property type="component" value="Unassembled WGS sequence"/>
</dbReference>
<dbReference type="GO" id="GO:0006355">
    <property type="term" value="P:regulation of DNA-templated transcription"/>
    <property type="evidence" value="ECO:0007669"/>
    <property type="project" value="InterPro"/>
</dbReference>
<gene>
    <name evidence="1" type="ORF">E3J84_06150</name>
</gene>